<dbReference type="OrthoDB" id="421156at2759"/>
<gene>
    <name evidence="1" type="ORF">PGLA1383_LOCUS30668</name>
</gene>
<reference evidence="1" key="1">
    <citation type="submission" date="2021-02" db="EMBL/GenBank/DDBJ databases">
        <authorList>
            <person name="Dougan E. K."/>
            <person name="Rhodes N."/>
            <person name="Thang M."/>
            <person name="Chan C."/>
        </authorList>
    </citation>
    <scope>NUCLEOTIDE SEQUENCE</scope>
</reference>
<dbReference type="AlphaFoldDB" id="A0A813FFA8"/>
<comment type="caution">
    <text evidence="1">The sequence shown here is derived from an EMBL/GenBank/DDBJ whole genome shotgun (WGS) entry which is preliminary data.</text>
</comment>
<keyword evidence="2" id="KW-1185">Reference proteome</keyword>
<protein>
    <submittedName>
        <fullName evidence="1">Uncharacterized protein</fullName>
    </submittedName>
</protein>
<dbReference type="Proteomes" id="UP000654075">
    <property type="component" value="Unassembled WGS sequence"/>
</dbReference>
<proteinExistence type="predicted"/>
<name>A0A813FFA8_POLGL</name>
<evidence type="ECO:0000313" key="2">
    <source>
        <dbReference type="Proteomes" id="UP000654075"/>
    </source>
</evidence>
<dbReference type="EMBL" id="CAJNNV010025174">
    <property type="protein sequence ID" value="CAE8612881.1"/>
    <property type="molecule type" value="Genomic_DNA"/>
</dbReference>
<evidence type="ECO:0000313" key="1">
    <source>
        <dbReference type="EMBL" id="CAE8612881.1"/>
    </source>
</evidence>
<feature type="non-terminal residue" evidence="1">
    <location>
        <position position="1"/>
    </location>
</feature>
<accession>A0A813FFA8</accession>
<organism evidence="1 2">
    <name type="scientific">Polarella glacialis</name>
    <name type="common">Dinoflagellate</name>
    <dbReference type="NCBI Taxonomy" id="89957"/>
    <lineage>
        <taxon>Eukaryota</taxon>
        <taxon>Sar</taxon>
        <taxon>Alveolata</taxon>
        <taxon>Dinophyceae</taxon>
        <taxon>Suessiales</taxon>
        <taxon>Suessiaceae</taxon>
        <taxon>Polarella</taxon>
    </lineage>
</organism>
<sequence length="131" mass="14185">DIGSAANQRAAEFAAAVRRVAESGGVNCQYLPLFDGDDNADIWAGFEQTFAALPSTGGRPYNGINFFAWCCLLCWDVHIMHRDLAEIQRERQLGVTIDLVHLGPEAANELASMVCDFVRSSSPGLAVAEII</sequence>